<accession>A0A9D2TWW5</accession>
<dbReference type="SUPFAM" id="SSF56784">
    <property type="entry name" value="HAD-like"/>
    <property type="match status" value="1"/>
</dbReference>
<dbReference type="PANTHER" id="PTHR18901:SF38">
    <property type="entry name" value="PSEUDOURIDINE-5'-PHOSPHATASE"/>
    <property type="match status" value="1"/>
</dbReference>
<proteinExistence type="predicted"/>
<dbReference type="GO" id="GO:0016791">
    <property type="term" value="F:phosphatase activity"/>
    <property type="evidence" value="ECO:0007669"/>
    <property type="project" value="TreeGrafter"/>
</dbReference>
<dbReference type="InterPro" id="IPR041492">
    <property type="entry name" value="HAD_2"/>
</dbReference>
<organism evidence="1 2">
    <name type="scientific">Candidatus Blautia avicola</name>
    <dbReference type="NCBI Taxonomy" id="2838483"/>
    <lineage>
        <taxon>Bacteria</taxon>
        <taxon>Bacillati</taxon>
        <taxon>Bacillota</taxon>
        <taxon>Clostridia</taxon>
        <taxon>Lachnospirales</taxon>
        <taxon>Lachnospiraceae</taxon>
        <taxon>Blautia</taxon>
    </lineage>
</organism>
<name>A0A9D2TWW5_9FIRM</name>
<dbReference type="InterPro" id="IPR036412">
    <property type="entry name" value="HAD-like_sf"/>
</dbReference>
<evidence type="ECO:0000313" key="1">
    <source>
        <dbReference type="EMBL" id="HJD28079.1"/>
    </source>
</evidence>
<dbReference type="Pfam" id="PF13419">
    <property type="entry name" value="HAD_2"/>
    <property type="match status" value="1"/>
</dbReference>
<gene>
    <name evidence="1" type="ORF">H9914_03655</name>
</gene>
<dbReference type="SFLD" id="SFLDG01129">
    <property type="entry name" value="C1.5:_HAD__Beta-PGM__Phosphata"/>
    <property type="match status" value="1"/>
</dbReference>
<evidence type="ECO:0000313" key="2">
    <source>
        <dbReference type="Proteomes" id="UP000823892"/>
    </source>
</evidence>
<dbReference type="EMBL" id="DWUY01000080">
    <property type="protein sequence ID" value="HJD28079.1"/>
    <property type="molecule type" value="Genomic_DNA"/>
</dbReference>
<dbReference type="AlphaFoldDB" id="A0A9D2TWW5"/>
<dbReference type="Gene3D" id="1.10.150.240">
    <property type="entry name" value="Putative phosphatase, domain 2"/>
    <property type="match status" value="1"/>
</dbReference>
<dbReference type="NCBIfam" id="TIGR01509">
    <property type="entry name" value="HAD-SF-IA-v3"/>
    <property type="match status" value="1"/>
</dbReference>
<dbReference type="PRINTS" id="PR00413">
    <property type="entry name" value="HADHALOGNASE"/>
</dbReference>
<dbReference type="Gene3D" id="3.40.50.1000">
    <property type="entry name" value="HAD superfamily/HAD-like"/>
    <property type="match status" value="1"/>
</dbReference>
<dbReference type="Proteomes" id="UP000823892">
    <property type="component" value="Unassembled WGS sequence"/>
</dbReference>
<dbReference type="SFLD" id="SFLDG01135">
    <property type="entry name" value="C1.5.6:_HAD__Beta-PGM__Phospha"/>
    <property type="match status" value="1"/>
</dbReference>
<dbReference type="InterPro" id="IPR023214">
    <property type="entry name" value="HAD_sf"/>
</dbReference>
<dbReference type="InterPro" id="IPR006439">
    <property type="entry name" value="HAD-SF_hydro_IA"/>
</dbReference>
<protein>
    <submittedName>
        <fullName evidence="1">HAD family phosphatase</fullName>
    </submittedName>
</protein>
<dbReference type="SFLD" id="SFLDS00003">
    <property type="entry name" value="Haloacid_Dehalogenase"/>
    <property type="match status" value="1"/>
</dbReference>
<dbReference type="PANTHER" id="PTHR18901">
    <property type="entry name" value="2-DEOXYGLUCOSE-6-PHOSPHATE PHOSPHATASE 2"/>
    <property type="match status" value="1"/>
</dbReference>
<sequence>MLENKKAVIFDLDGTLVDSMWMWKEIDLLFLSQKGVAIPEDIQAFQDQLEGMGFTETAAFFKERFHLADPIEEIKETWIRMAEDKYCNQVPLKPGAGELLEKLKERNLQIGISSSNSRELIQKVLKAHHIEAYFGCITTCCQVPLGKPAPDVYLETARGLRVSPADCLVFEDVPMGILAGKRAGMQVCAVEDAFSKKQEKEKRELADWYIRDYYEVLRECL</sequence>
<reference evidence="1" key="2">
    <citation type="submission" date="2021-04" db="EMBL/GenBank/DDBJ databases">
        <authorList>
            <person name="Gilroy R."/>
        </authorList>
    </citation>
    <scope>NUCLEOTIDE SEQUENCE</scope>
    <source>
        <strain evidence="1">ChiBcec6-4105</strain>
    </source>
</reference>
<comment type="caution">
    <text evidence="1">The sequence shown here is derived from an EMBL/GenBank/DDBJ whole genome shotgun (WGS) entry which is preliminary data.</text>
</comment>
<reference evidence="1" key="1">
    <citation type="journal article" date="2021" name="PeerJ">
        <title>Extensive microbial diversity within the chicken gut microbiome revealed by metagenomics and culture.</title>
        <authorList>
            <person name="Gilroy R."/>
            <person name="Ravi A."/>
            <person name="Getino M."/>
            <person name="Pursley I."/>
            <person name="Horton D.L."/>
            <person name="Alikhan N.F."/>
            <person name="Baker D."/>
            <person name="Gharbi K."/>
            <person name="Hall N."/>
            <person name="Watson M."/>
            <person name="Adriaenssens E.M."/>
            <person name="Foster-Nyarko E."/>
            <person name="Jarju S."/>
            <person name="Secka A."/>
            <person name="Antonio M."/>
            <person name="Oren A."/>
            <person name="Chaudhuri R.R."/>
            <person name="La Ragione R."/>
            <person name="Hildebrand F."/>
            <person name="Pallen M.J."/>
        </authorList>
    </citation>
    <scope>NUCLEOTIDE SEQUENCE</scope>
    <source>
        <strain evidence="1">ChiBcec6-4105</strain>
    </source>
</reference>
<dbReference type="InterPro" id="IPR023198">
    <property type="entry name" value="PGP-like_dom2"/>
</dbReference>